<accession>A0A4V3CJX3</accession>
<dbReference type="InterPro" id="IPR050356">
    <property type="entry name" value="SulA_CellDiv_inhibitor"/>
</dbReference>
<dbReference type="RefSeq" id="WP_246030757.1">
    <property type="nucleotide sequence ID" value="NZ_SNXE01000003.1"/>
</dbReference>
<comment type="caution">
    <text evidence="2">The sequence shown here is derived from an EMBL/GenBank/DDBJ whole genome shotgun (WGS) entry which is preliminary data.</text>
</comment>
<dbReference type="Proteomes" id="UP000295357">
    <property type="component" value="Unassembled WGS sequence"/>
</dbReference>
<name>A0A4V3CJX3_9BURK</name>
<dbReference type="SUPFAM" id="SSF56672">
    <property type="entry name" value="DNA/RNA polymerases"/>
    <property type="match status" value="1"/>
</dbReference>
<keyword evidence="1" id="KW-0227">DNA damage</keyword>
<dbReference type="InterPro" id="IPR043502">
    <property type="entry name" value="DNA/RNA_pol_sf"/>
</dbReference>
<dbReference type="GO" id="GO:0006281">
    <property type="term" value="P:DNA repair"/>
    <property type="evidence" value="ECO:0007669"/>
    <property type="project" value="TreeGrafter"/>
</dbReference>
<keyword evidence="3" id="KW-1185">Reference proteome</keyword>
<dbReference type="AlphaFoldDB" id="A0A4V3CJX3"/>
<protein>
    <submittedName>
        <fullName evidence="2">Protein ImuB</fullName>
    </submittedName>
</protein>
<evidence type="ECO:0000256" key="1">
    <source>
        <dbReference type="ARBA" id="ARBA00022763"/>
    </source>
</evidence>
<evidence type="ECO:0000313" key="3">
    <source>
        <dbReference type="Proteomes" id="UP000295357"/>
    </source>
</evidence>
<proteinExistence type="predicted"/>
<dbReference type="PANTHER" id="PTHR35369">
    <property type="entry name" value="BLR3025 PROTEIN-RELATED"/>
    <property type="match status" value="1"/>
</dbReference>
<dbReference type="PANTHER" id="PTHR35369:SF2">
    <property type="entry name" value="BLR3025 PROTEIN"/>
    <property type="match status" value="1"/>
</dbReference>
<dbReference type="CDD" id="cd03468">
    <property type="entry name" value="PolY_like"/>
    <property type="match status" value="1"/>
</dbReference>
<sequence>MSSPHWLALLATPRDLGSEPAAGTGPAVASTRAAQMAQAAQAAEQEAALRALGWWALQFTPRVARLEEAVVLEVGASLRLFGGAQRLHRRLWREARALGLSGMAWAPTSLGALALARAGQHEGLARPLDELLDALPLACLSAAQAHHAMLLRLGCRRLGQLRALPRRALGRRFGDGLLLALDRAYGHSAEAHVWLQLPERFEARLELPFRIEHAPALLHYAESLLRQLCGWLAARQAGVKRLTLSWQHDAMRGRDVALDGALQLGTAEPTREPRHLSRLLGEHLARLELAAPVGELSLRADEIMLKPEQAASLLPSAPDEATEALPQLLERLSVRLGPAQVRAGQLLEDHRMELMQRWQPWPGPARPAAARPPLYPQPAWLLEPPLRLDAPRSQPRYLGQPLQLLSRPQRVEGGWWAGQAGGPGLVQRDYVLAQSAQAGLLWIFQQRLSGEESAWFLHGVFA</sequence>
<reference evidence="2 3" key="1">
    <citation type="submission" date="2019-03" db="EMBL/GenBank/DDBJ databases">
        <title>Genomic Encyclopedia of Type Strains, Phase IV (KMG-IV): sequencing the most valuable type-strain genomes for metagenomic binning, comparative biology and taxonomic classification.</title>
        <authorList>
            <person name="Goeker M."/>
        </authorList>
    </citation>
    <scope>NUCLEOTIDE SEQUENCE [LARGE SCALE GENOMIC DNA]</scope>
    <source>
        <strain evidence="2 3">DSM 25082</strain>
    </source>
</reference>
<evidence type="ECO:0000313" key="2">
    <source>
        <dbReference type="EMBL" id="TDP11303.1"/>
    </source>
</evidence>
<dbReference type="EMBL" id="SNXE01000003">
    <property type="protein sequence ID" value="TDP11303.1"/>
    <property type="molecule type" value="Genomic_DNA"/>
</dbReference>
<organism evidence="2 3">
    <name type="scientific">Roseateles asaccharophilus</name>
    <dbReference type="NCBI Taxonomy" id="582607"/>
    <lineage>
        <taxon>Bacteria</taxon>
        <taxon>Pseudomonadati</taxon>
        <taxon>Pseudomonadota</taxon>
        <taxon>Betaproteobacteria</taxon>
        <taxon>Burkholderiales</taxon>
        <taxon>Sphaerotilaceae</taxon>
        <taxon>Roseateles</taxon>
    </lineage>
</organism>
<gene>
    <name evidence="2" type="ORF">DFR39_103229</name>
</gene>